<reference evidence="7 8" key="1">
    <citation type="journal article" date="2020" name="J. Phycol.">
        <title>Comparative genome analysis reveals Cyanidiococcus gen. nov., a new extremophilic red algal genus sister to Cyanidioschyzon (Cyanidioschyzonaceae, Rhodophyta).</title>
        <authorList>
            <person name="Liu S.-L."/>
            <person name="Chiang Y.-R."/>
            <person name="Yoon H.S."/>
            <person name="Fu H.-Y."/>
        </authorList>
    </citation>
    <scope>NUCLEOTIDE SEQUENCE [LARGE SCALE GENOMIC DNA]</scope>
    <source>
        <strain evidence="7 8">THAL066</strain>
    </source>
</reference>
<dbReference type="PANTHER" id="PTHR47601:SF1">
    <property type="entry name" value="CYTOCHROME C-TYPE BIOGENESIS CCMH-LIKE MITOCHONDRIAL PROTEIN"/>
    <property type="match status" value="1"/>
</dbReference>
<keyword evidence="5" id="KW-1133">Transmembrane helix</keyword>
<accession>A0A7J7IPW0</accession>
<dbReference type="CDD" id="cd16378">
    <property type="entry name" value="CcmH_N"/>
    <property type="match status" value="1"/>
</dbReference>
<keyword evidence="8" id="KW-1185">Reference proteome</keyword>
<name>A0A7J7IPW0_9RHOD</name>
<dbReference type="PANTHER" id="PTHR47601">
    <property type="match status" value="1"/>
</dbReference>
<evidence type="ECO:0000256" key="3">
    <source>
        <dbReference type="ARBA" id="ARBA00022723"/>
    </source>
</evidence>
<evidence type="ECO:0000259" key="6">
    <source>
        <dbReference type="Pfam" id="PF03918"/>
    </source>
</evidence>
<keyword evidence="3" id="KW-0479">Metal-binding</keyword>
<dbReference type="Pfam" id="PF03918">
    <property type="entry name" value="CcmH"/>
    <property type="match status" value="1"/>
</dbReference>
<evidence type="ECO:0000313" key="8">
    <source>
        <dbReference type="Proteomes" id="UP000530660"/>
    </source>
</evidence>
<dbReference type="AlphaFoldDB" id="A0A7J7IPW0"/>
<dbReference type="GO" id="GO:0046872">
    <property type="term" value="F:metal ion binding"/>
    <property type="evidence" value="ECO:0007669"/>
    <property type="project" value="UniProtKB-KW"/>
</dbReference>
<dbReference type="InterPro" id="IPR005616">
    <property type="entry name" value="CcmH/CycL/Ccl2/NrfF_N"/>
</dbReference>
<dbReference type="EMBL" id="VWRR01000003">
    <property type="protein sequence ID" value="KAF6004361.1"/>
    <property type="molecule type" value="Genomic_DNA"/>
</dbReference>
<proteinExistence type="inferred from homology"/>
<dbReference type="InterPro" id="IPR038297">
    <property type="entry name" value="CcmH/CycL/NrfF/Ccl2_sf"/>
</dbReference>
<feature type="transmembrane region" description="Helical" evidence="5">
    <location>
        <begin position="100"/>
        <end position="122"/>
    </location>
</feature>
<sequence length="175" mass="19442">MNGPQGRSDASKDDVSADSLIEEKARALFREIRCLECGSGQSIEFSNAPAAVTLRDQIRNMLRNGMDKQMVRDYLTQEYGQRVWFQESSVFWTDPELRRFLIGGIVLGGVVGLAVLGVRGALPFPASPFRTVSKARLEQITRNINGPSWHWSAAEVRALRAFLSPPKPTSRHAPS</sequence>
<evidence type="ECO:0000256" key="5">
    <source>
        <dbReference type="SAM" id="Phobius"/>
    </source>
</evidence>
<dbReference type="Proteomes" id="UP000530660">
    <property type="component" value="Unassembled WGS sequence"/>
</dbReference>
<evidence type="ECO:0000256" key="2">
    <source>
        <dbReference type="ARBA" id="ARBA00022617"/>
    </source>
</evidence>
<comment type="caution">
    <text evidence="7">The sequence shown here is derived from an EMBL/GenBank/DDBJ whole genome shotgun (WGS) entry which is preliminary data.</text>
</comment>
<evidence type="ECO:0000256" key="1">
    <source>
        <dbReference type="ARBA" id="ARBA00010342"/>
    </source>
</evidence>
<keyword evidence="2" id="KW-0349">Heme</keyword>
<evidence type="ECO:0000256" key="4">
    <source>
        <dbReference type="ARBA" id="ARBA00023004"/>
    </source>
</evidence>
<feature type="domain" description="CcmH/CycL/Ccl2/NrfF N-terminal" evidence="6">
    <location>
        <begin position="12"/>
        <end position="86"/>
    </location>
</feature>
<keyword evidence="5" id="KW-0812">Transmembrane</keyword>
<evidence type="ECO:0000313" key="7">
    <source>
        <dbReference type="EMBL" id="KAF6004361.1"/>
    </source>
</evidence>
<comment type="similarity">
    <text evidence="1">Belongs to the CcmH/CycL/Ccl2/NrfF family.</text>
</comment>
<protein>
    <recommendedName>
        <fullName evidence="6">CcmH/CycL/Ccl2/NrfF N-terminal domain-containing protein</fullName>
    </recommendedName>
</protein>
<gene>
    <name evidence="7" type="ORF">F1559_000824</name>
</gene>
<organism evidence="7 8">
    <name type="scientific">Cyanidiococcus yangmingshanensis</name>
    <dbReference type="NCBI Taxonomy" id="2690220"/>
    <lineage>
        <taxon>Eukaryota</taxon>
        <taxon>Rhodophyta</taxon>
        <taxon>Bangiophyceae</taxon>
        <taxon>Cyanidiales</taxon>
        <taxon>Cyanidiaceae</taxon>
        <taxon>Cyanidiococcus</taxon>
    </lineage>
</organism>
<keyword evidence="4" id="KW-0408">Iron</keyword>
<dbReference type="OrthoDB" id="2020000at2759"/>
<keyword evidence="5" id="KW-0472">Membrane</keyword>
<dbReference type="Gene3D" id="1.10.8.640">
    <property type="entry name" value="Cytochrome C biogenesis protein"/>
    <property type="match status" value="1"/>
</dbReference>